<name>A0ABQ5DMG8_9ASTR</name>
<evidence type="ECO:0000313" key="2">
    <source>
        <dbReference type="EMBL" id="GJT40257.1"/>
    </source>
</evidence>
<comment type="caution">
    <text evidence="2">The sequence shown here is derived from an EMBL/GenBank/DDBJ whole genome shotgun (WGS) entry which is preliminary data.</text>
</comment>
<evidence type="ECO:0000256" key="1">
    <source>
        <dbReference type="SAM" id="MobiDB-lite"/>
    </source>
</evidence>
<reference evidence="2" key="2">
    <citation type="submission" date="2022-01" db="EMBL/GenBank/DDBJ databases">
        <authorList>
            <person name="Yamashiro T."/>
            <person name="Shiraishi A."/>
            <person name="Satake H."/>
            <person name="Nakayama K."/>
        </authorList>
    </citation>
    <scope>NUCLEOTIDE SEQUENCE</scope>
</reference>
<evidence type="ECO:0008006" key="4">
    <source>
        <dbReference type="Google" id="ProtNLM"/>
    </source>
</evidence>
<gene>
    <name evidence="2" type="ORF">Tco_0940122</name>
</gene>
<proteinExistence type="predicted"/>
<accession>A0ABQ5DMG8</accession>
<feature type="compositionally biased region" description="Basic and acidic residues" evidence="1">
    <location>
        <begin position="10"/>
        <end position="22"/>
    </location>
</feature>
<feature type="region of interest" description="Disordered" evidence="1">
    <location>
        <begin position="1"/>
        <end position="53"/>
    </location>
</feature>
<dbReference type="Proteomes" id="UP001151760">
    <property type="component" value="Unassembled WGS sequence"/>
</dbReference>
<keyword evidence="3" id="KW-1185">Reference proteome</keyword>
<sequence length="136" mass="15567">MRRPMAYAERQAEKKRRYDDLSKNNQNQQQQNKRQNTGQAYTACNSDRKSYDGSKPLCSKCNYNHEEVQANGFLSFWALVTAKEVETSSEKKRTEDLLPIVQDFPEVFPEDLRVLSYPTRQVGCVQIGFGLPGAAL</sequence>
<organism evidence="2 3">
    <name type="scientific">Tanacetum coccineum</name>
    <dbReference type="NCBI Taxonomy" id="301880"/>
    <lineage>
        <taxon>Eukaryota</taxon>
        <taxon>Viridiplantae</taxon>
        <taxon>Streptophyta</taxon>
        <taxon>Embryophyta</taxon>
        <taxon>Tracheophyta</taxon>
        <taxon>Spermatophyta</taxon>
        <taxon>Magnoliopsida</taxon>
        <taxon>eudicotyledons</taxon>
        <taxon>Gunneridae</taxon>
        <taxon>Pentapetalae</taxon>
        <taxon>asterids</taxon>
        <taxon>campanulids</taxon>
        <taxon>Asterales</taxon>
        <taxon>Asteraceae</taxon>
        <taxon>Asteroideae</taxon>
        <taxon>Anthemideae</taxon>
        <taxon>Anthemidinae</taxon>
        <taxon>Tanacetum</taxon>
    </lineage>
</organism>
<evidence type="ECO:0000313" key="3">
    <source>
        <dbReference type="Proteomes" id="UP001151760"/>
    </source>
</evidence>
<dbReference type="EMBL" id="BQNB010015457">
    <property type="protein sequence ID" value="GJT40257.1"/>
    <property type="molecule type" value="Genomic_DNA"/>
</dbReference>
<reference evidence="2" key="1">
    <citation type="journal article" date="2022" name="Int. J. Mol. Sci.">
        <title>Draft Genome of Tanacetum Coccineum: Genomic Comparison of Closely Related Tanacetum-Family Plants.</title>
        <authorList>
            <person name="Yamashiro T."/>
            <person name="Shiraishi A."/>
            <person name="Nakayama K."/>
            <person name="Satake H."/>
        </authorList>
    </citation>
    <scope>NUCLEOTIDE SEQUENCE</scope>
</reference>
<protein>
    <recommendedName>
        <fullName evidence="4">Reverse transcriptase domain-containing protein</fullName>
    </recommendedName>
</protein>
<feature type="compositionally biased region" description="Low complexity" evidence="1">
    <location>
        <begin position="23"/>
        <end position="36"/>
    </location>
</feature>